<dbReference type="Proteomes" id="UP000789570">
    <property type="component" value="Unassembled WGS sequence"/>
</dbReference>
<accession>A0A9N8VBI7</accession>
<comment type="caution">
    <text evidence="1">The sequence shown here is derived from an EMBL/GenBank/DDBJ whole genome shotgun (WGS) entry which is preliminary data.</text>
</comment>
<name>A0A9N8VBI7_9GLOM</name>
<reference evidence="1" key="1">
    <citation type="submission" date="2021-06" db="EMBL/GenBank/DDBJ databases">
        <authorList>
            <person name="Kallberg Y."/>
            <person name="Tangrot J."/>
            <person name="Rosling A."/>
        </authorList>
    </citation>
    <scope>NUCLEOTIDE SEQUENCE</scope>
    <source>
        <strain evidence="1">UK204</strain>
    </source>
</reference>
<dbReference type="AlphaFoldDB" id="A0A9N8VBI7"/>
<protein>
    <submittedName>
        <fullName evidence="1">10086_t:CDS:1</fullName>
    </submittedName>
</protein>
<evidence type="ECO:0000313" key="1">
    <source>
        <dbReference type="EMBL" id="CAG8441712.1"/>
    </source>
</evidence>
<proteinExistence type="predicted"/>
<evidence type="ECO:0000313" key="2">
    <source>
        <dbReference type="Proteomes" id="UP000789570"/>
    </source>
</evidence>
<dbReference type="OrthoDB" id="5985073at2759"/>
<sequence>MITYVSSFPTTLESGTPGLLNHLNKRENVNGPLISKKSELTFFWVEFESDFKSTKTVDIKSCNGKKLAKVNKDFADSMKLEGTGITKDGRVFNLDDCECGSSYSCFFQLDKTKFPFGISSSGVPLVPFVTVAANDIKKGTLIYIPKLDGIVLPNGKTHNGCLRVDDEGFSFGNKHIDWFVAKKSNFNALIKKNSFSSVEVFSGTSPSGKKCTILNYL</sequence>
<dbReference type="CDD" id="cd22785">
    <property type="entry name" value="DPBB_MltA-like"/>
    <property type="match status" value="1"/>
</dbReference>
<organism evidence="1 2">
    <name type="scientific">Funneliformis caledonium</name>
    <dbReference type="NCBI Taxonomy" id="1117310"/>
    <lineage>
        <taxon>Eukaryota</taxon>
        <taxon>Fungi</taxon>
        <taxon>Fungi incertae sedis</taxon>
        <taxon>Mucoromycota</taxon>
        <taxon>Glomeromycotina</taxon>
        <taxon>Glomeromycetes</taxon>
        <taxon>Glomerales</taxon>
        <taxon>Glomeraceae</taxon>
        <taxon>Funneliformis</taxon>
    </lineage>
</organism>
<keyword evidence="2" id="KW-1185">Reference proteome</keyword>
<gene>
    <name evidence="1" type="ORF">FCALED_LOCUS591</name>
</gene>
<dbReference type="EMBL" id="CAJVPQ010000060">
    <property type="protein sequence ID" value="CAG8441712.1"/>
    <property type="molecule type" value="Genomic_DNA"/>
</dbReference>